<gene>
    <name evidence="2" type="ORF">GSONMT00050177001</name>
</gene>
<protein>
    <submittedName>
        <fullName evidence="2">Uncharacterized protein</fullName>
    </submittedName>
</protein>
<evidence type="ECO:0000256" key="1">
    <source>
        <dbReference type="SAM" id="MobiDB-lite"/>
    </source>
</evidence>
<feature type="region of interest" description="Disordered" evidence="1">
    <location>
        <begin position="1"/>
        <end position="46"/>
    </location>
</feature>
<dbReference type="STRING" id="8022.A0A060XIA4"/>
<accession>A0A060XIA4</accession>
<reference evidence="2" key="2">
    <citation type="submission" date="2014-03" db="EMBL/GenBank/DDBJ databases">
        <authorList>
            <person name="Genoscope - CEA"/>
        </authorList>
    </citation>
    <scope>NUCLEOTIDE SEQUENCE</scope>
</reference>
<reference evidence="2" key="1">
    <citation type="journal article" date="2014" name="Nat. Commun.">
        <title>The rainbow trout genome provides novel insights into evolution after whole-genome duplication in vertebrates.</title>
        <authorList>
            <person name="Berthelot C."/>
            <person name="Brunet F."/>
            <person name="Chalopin D."/>
            <person name="Juanchich A."/>
            <person name="Bernard M."/>
            <person name="Noel B."/>
            <person name="Bento P."/>
            <person name="Da Silva C."/>
            <person name="Labadie K."/>
            <person name="Alberti A."/>
            <person name="Aury J.M."/>
            <person name="Louis A."/>
            <person name="Dehais P."/>
            <person name="Bardou P."/>
            <person name="Montfort J."/>
            <person name="Klopp C."/>
            <person name="Cabau C."/>
            <person name="Gaspin C."/>
            <person name="Thorgaard G.H."/>
            <person name="Boussaha M."/>
            <person name="Quillet E."/>
            <person name="Guyomard R."/>
            <person name="Galiana D."/>
            <person name="Bobe J."/>
            <person name="Volff J.N."/>
            <person name="Genet C."/>
            <person name="Wincker P."/>
            <person name="Jaillon O."/>
            <person name="Roest Crollius H."/>
            <person name="Guiguen Y."/>
        </authorList>
    </citation>
    <scope>NUCLEOTIDE SEQUENCE [LARGE SCALE GENOMIC DNA]</scope>
</reference>
<dbReference type="AlphaFoldDB" id="A0A060XIA4"/>
<dbReference type="EMBL" id="FR905392">
    <property type="protein sequence ID" value="CDQ78967.1"/>
    <property type="molecule type" value="Genomic_DNA"/>
</dbReference>
<evidence type="ECO:0000313" key="2">
    <source>
        <dbReference type="EMBL" id="CDQ78967.1"/>
    </source>
</evidence>
<feature type="compositionally biased region" description="Basic and acidic residues" evidence="1">
    <location>
        <begin position="34"/>
        <end position="46"/>
    </location>
</feature>
<organism evidence="2 3">
    <name type="scientific">Oncorhynchus mykiss</name>
    <name type="common">Rainbow trout</name>
    <name type="synonym">Salmo gairdneri</name>
    <dbReference type="NCBI Taxonomy" id="8022"/>
    <lineage>
        <taxon>Eukaryota</taxon>
        <taxon>Metazoa</taxon>
        <taxon>Chordata</taxon>
        <taxon>Craniata</taxon>
        <taxon>Vertebrata</taxon>
        <taxon>Euteleostomi</taxon>
        <taxon>Actinopterygii</taxon>
        <taxon>Neopterygii</taxon>
        <taxon>Teleostei</taxon>
        <taxon>Protacanthopterygii</taxon>
        <taxon>Salmoniformes</taxon>
        <taxon>Salmonidae</taxon>
        <taxon>Salmoninae</taxon>
        <taxon>Oncorhynchus</taxon>
    </lineage>
</organism>
<dbReference type="PaxDb" id="8022-A0A060XIA4"/>
<name>A0A060XIA4_ONCMY</name>
<sequence length="46" mass="5346">MASHTQPGQHGRAKLRERYCQEPGDTGTNMGRNKNQEDWGRDVYIR</sequence>
<dbReference type="Proteomes" id="UP000193380">
    <property type="component" value="Unassembled WGS sequence"/>
</dbReference>
<proteinExistence type="predicted"/>
<evidence type="ECO:0000313" key="3">
    <source>
        <dbReference type="Proteomes" id="UP000193380"/>
    </source>
</evidence>